<name>A0ABT3TIW7_9GAMM</name>
<dbReference type="InterPro" id="IPR010707">
    <property type="entry name" value="DUF1285"/>
</dbReference>
<feature type="domain" description="DUF1285" evidence="1">
    <location>
        <begin position="31"/>
        <end position="96"/>
    </location>
</feature>
<organism evidence="3 4">
    <name type="scientific">Candidatus Litorirhabdus singularis</name>
    <dbReference type="NCBI Taxonomy" id="2518993"/>
    <lineage>
        <taxon>Bacteria</taxon>
        <taxon>Pseudomonadati</taxon>
        <taxon>Pseudomonadota</taxon>
        <taxon>Gammaproteobacteria</taxon>
        <taxon>Cellvibrionales</taxon>
        <taxon>Halieaceae</taxon>
        <taxon>Candidatus Litorirhabdus</taxon>
    </lineage>
</organism>
<reference evidence="3" key="1">
    <citation type="submission" date="2019-02" db="EMBL/GenBank/DDBJ databases">
        <authorList>
            <person name="Li S.-H."/>
        </authorList>
    </citation>
    <scope>NUCLEOTIDE SEQUENCE</scope>
    <source>
        <strain evidence="3">IMCC14734</strain>
    </source>
</reference>
<keyword evidence="4" id="KW-1185">Reference proteome</keyword>
<dbReference type="Gene3D" id="3.10.540.10">
    <property type="entry name" value="duf1285 like domain"/>
    <property type="match status" value="1"/>
</dbReference>
<evidence type="ECO:0000313" key="4">
    <source>
        <dbReference type="Proteomes" id="UP001143362"/>
    </source>
</evidence>
<evidence type="ECO:0000259" key="2">
    <source>
        <dbReference type="Pfam" id="PF21028"/>
    </source>
</evidence>
<comment type="caution">
    <text evidence="3">The sequence shown here is derived from an EMBL/GenBank/DDBJ whole genome shotgun (WGS) entry which is preliminary data.</text>
</comment>
<gene>
    <name evidence="3" type="ORF">EYC98_10830</name>
</gene>
<accession>A0ABT3TIW7</accession>
<dbReference type="Pfam" id="PF21028">
    <property type="entry name" value="DUF1285_C"/>
    <property type="match status" value="1"/>
</dbReference>
<dbReference type="Pfam" id="PF06938">
    <property type="entry name" value="DUF1285_N"/>
    <property type="match status" value="1"/>
</dbReference>
<dbReference type="InterPro" id="IPR048342">
    <property type="entry name" value="DUF1285_C"/>
</dbReference>
<evidence type="ECO:0000259" key="1">
    <source>
        <dbReference type="Pfam" id="PF06938"/>
    </source>
</evidence>
<feature type="domain" description="DUF1285" evidence="2">
    <location>
        <begin position="99"/>
        <end position="188"/>
    </location>
</feature>
<evidence type="ECO:0000313" key="3">
    <source>
        <dbReference type="EMBL" id="MCX2981359.1"/>
    </source>
</evidence>
<dbReference type="Gene3D" id="2.30.270.10">
    <property type="entry name" value="duf1285 protein"/>
    <property type="match status" value="1"/>
</dbReference>
<protein>
    <submittedName>
        <fullName evidence="3">DUF1285 domain-containing protein</fullName>
    </submittedName>
</protein>
<dbReference type="EMBL" id="SHNN01000002">
    <property type="protein sequence ID" value="MCX2981359.1"/>
    <property type="molecule type" value="Genomic_DNA"/>
</dbReference>
<dbReference type="InterPro" id="IPR023361">
    <property type="entry name" value="DUF1285_beta_roll_sf"/>
</dbReference>
<sequence length="189" mass="21105">MTDDTLELISRQITGTVATGTTPQSRNFDSPPLHLWNPELSGDIDITIKRDGQWVHEGTIIERQSLVRLFASILRREDDGEYYLVTPAEKWRLKVDALPLLVTDFEIAESAGGQELTVTLNTDRRYLIDAAHPLYLPRLEGMEDIPAVQIDHGLGAVFSRAAWYRLVNACEENDSGIGISSCGTYFKLG</sequence>
<dbReference type="Proteomes" id="UP001143362">
    <property type="component" value="Unassembled WGS sequence"/>
</dbReference>
<proteinExistence type="predicted"/>
<dbReference type="InterPro" id="IPR048341">
    <property type="entry name" value="DUF1285_N"/>
</dbReference>
<dbReference type="PIRSF" id="PIRSF029557">
    <property type="entry name" value="UCP029557"/>
    <property type="match status" value="1"/>
</dbReference>